<feature type="transmembrane region" description="Helical" evidence="1">
    <location>
        <begin position="61"/>
        <end position="77"/>
    </location>
</feature>
<dbReference type="OrthoDB" id="6948477at2759"/>
<organism evidence="2 3">
    <name type="scientific">Brenthis ino</name>
    <name type="common">lesser marbled fritillary</name>
    <dbReference type="NCBI Taxonomy" id="405034"/>
    <lineage>
        <taxon>Eukaryota</taxon>
        <taxon>Metazoa</taxon>
        <taxon>Ecdysozoa</taxon>
        <taxon>Arthropoda</taxon>
        <taxon>Hexapoda</taxon>
        <taxon>Insecta</taxon>
        <taxon>Pterygota</taxon>
        <taxon>Neoptera</taxon>
        <taxon>Endopterygota</taxon>
        <taxon>Lepidoptera</taxon>
        <taxon>Glossata</taxon>
        <taxon>Ditrysia</taxon>
        <taxon>Papilionoidea</taxon>
        <taxon>Nymphalidae</taxon>
        <taxon>Heliconiinae</taxon>
        <taxon>Argynnini</taxon>
        <taxon>Brenthis</taxon>
    </lineage>
</organism>
<evidence type="ECO:0000313" key="2">
    <source>
        <dbReference type="EMBL" id="CAH0726698.1"/>
    </source>
</evidence>
<dbReference type="AlphaFoldDB" id="A0A8J9VPN1"/>
<name>A0A8J9VPN1_9NEOP</name>
<keyword evidence="1" id="KW-0812">Transmembrane</keyword>
<reference evidence="2" key="1">
    <citation type="submission" date="2021-12" db="EMBL/GenBank/DDBJ databases">
        <authorList>
            <person name="Martin H S."/>
        </authorList>
    </citation>
    <scope>NUCLEOTIDE SEQUENCE</scope>
</reference>
<dbReference type="EMBL" id="OV170226">
    <property type="protein sequence ID" value="CAH0726698.1"/>
    <property type="molecule type" value="Genomic_DNA"/>
</dbReference>
<dbReference type="Proteomes" id="UP000838878">
    <property type="component" value="Chromosome 6"/>
</dbReference>
<evidence type="ECO:0000313" key="3">
    <source>
        <dbReference type="Proteomes" id="UP000838878"/>
    </source>
</evidence>
<feature type="non-terminal residue" evidence="2">
    <location>
        <position position="78"/>
    </location>
</feature>
<protein>
    <submittedName>
        <fullName evidence="2">Uncharacterized protein</fullName>
    </submittedName>
</protein>
<sequence>MDEVEEDKAWYVVVKHDEFLTFTYYNCESKIFKQLSVVPLTPTAAAWARGSRTPPRLYRPPPAPFLILMLLLIFFLIL</sequence>
<proteinExistence type="predicted"/>
<keyword evidence="1" id="KW-0472">Membrane</keyword>
<gene>
    <name evidence="2" type="ORF">BINO364_LOCUS12130</name>
</gene>
<keyword evidence="1" id="KW-1133">Transmembrane helix</keyword>
<evidence type="ECO:0000256" key="1">
    <source>
        <dbReference type="SAM" id="Phobius"/>
    </source>
</evidence>
<keyword evidence="3" id="KW-1185">Reference proteome</keyword>
<accession>A0A8J9VPN1</accession>